<accession>A0A6B8RF29</accession>
<dbReference type="AlphaFoldDB" id="A0A6B8RF29"/>
<proteinExistence type="predicted"/>
<evidence type="ECO:0000256" key="1">
    <source>
        <dbReference type="SAM" id="MobiDB-lite"/>
    </source>
</evidence>
<reference evidence="3" key="1">
    <citation type="submission" date="2018-11" db="EMBL/GenBank/DDBJ databases">
        <title>Complete genome sequence of Paenibacillus sp. ML311-T8.</title>
        <authorList>
            <person name="Nam Y.-D."/>
            <person name="Kang J."/>
            <person name="Chung W.-H."/>
            <person name="Park Y.S."/>
        </authorList>
    </citation>
    <scope>NUCLEOTIDE SEQUENCE [LARGE SCALE GENOMIC DNA]</scope>
    <source>
        <strain evidence="3">ML311-T8</strain>
    </source>
</reference>
<dbReference type="RefSeq" id="WP_155699799.1">
    <property type="nucleotide sequence ID" value="NZ_CP034235.1"/>
</dbReference>
<dbReference type="KEGG" id="ppsc:EHS13_07815"/>
<feature type="region of interest" description="Disordered" evidence="1">
    <location>
        <begin position="120"/>
        <end position="150"/>
    </location>
</feature>
<feature type="region of interest" description="Disordered" evidence="1">
    <location>
        <begin position="1"/>
        <end position="37"/>
    </location>
</feature>
<dbReference type="Proteomes" id="UP000426246">
    <property type="component" value="Chromosome"/>
</dbReference>
<protein>
    <recommendedName>
        <fullName evidence="4">Muscle M-line assembly protein unc-89 Uncoordinated protein 89</fullName>
    </recommendedName>
</protein>
<gene>
    <name evidence="2" type="ORF">EHS13_07815</name>
</gene>
<feature type="compositionally biased region" description="Basic and acidic residues" evidence="1">
    <location>
        <begin position="28"/>
        <end position="37"/>
    </location>
</feature>
<organism evidence="2 3">
    <name type="scientific">Paenibacillus psychroresistens</name>
    <dbReference type="NCBI Taxonomy" id="1778678"/>
    <lineage>
        <taxon>Bacteria</taxon>
        <taxon>Bacillati</taxon>
        <taxon>Bacillota</taxon>
        <taxon>Bacilli</taxon>
        <taxon>Bacillales</taxon>
        <taxon>Paenibacillaceae</taxon>
        <taxon>Paenibacillus</taxon>
    </lineage>
</organism>
<feature type="region of interest" description="Disordered" evidence="1">
    <location>
        <begin position="224"/>
        <end position="246"/>
    </location>
</feature>
<dbReference type="OrthoDB" id="2594405at2"/>
<keyword evidence="3" id="KW-1185">Reference proteome</keyword>
<evidence type="ECO:0000313" key="2">
    <source>
        <dbReference type="EMBL" id="QGQ94790.1"/>
    </source>
</evidence>
<sequence>MNISTSPKNEWIAGSSEIRAVTGSSHQTDQKQKMGKQDKITISPQAHNLFNQNSGKKTIMQRLMEQKQNIIDRRSDYISKGLEKGTSPEDMKYRLEQIDKQIEEIDKQVLELQHEELRKATGMSNEDQKEKGINKEIQSNHSTDSEQGAPVVTLNTMKALISTNYEVKQVNSVKMAQLTLNRESKDWAGSDPARSEKLKTKAEELNGKLINIVSSANKDLTHAIEKGKNDSSHHHASENEDLDITQPVNVNQVLIAQEKDPDVLPNVQE</sequence>
<dbReference type="EMBL" id="CP034235">
    <property type="protein sequence ID" value="QGQ94790.1"/>
    <property type="molecule type" value="Genomic_DNA"/>
</dbReference>
<feature type="compositionally biased region" description="Polar residues" evidence="1">
    <location>
        <begin position="136"/>
        <end position="146"/>
    </location>
</feature>
<evidence type="ECO:0008006" key="4">
    <source>
        <dbReference type="Google" id="ProtNLM"/>
    </source>
</evidence>
<name>A0A6B8RF29_9BACL</name>
<feature type="compositionally biased region" description="Basic and acidic residues" evidence="1">
    <location>
        <begin position="224"/>
        <end position="238"/>
    </location>
</feature>
<evidence type="ECO:0000313" key="3">
    <source>
        <dbReference type="Proteomes" id="UP000426246"/>
    </source>
</evidence>